<keyword evidence="7 8" id="KW-0472">Membrane</keyword>
<evidence type="ECO:0000256" key="5">
    <source>
        <dbReference type="ARBA" id="ARBA00022737"/>
    </source>
</evidence>
<feature type="repeat" description="Solcar" evidence="8">
    <location>
        <begin position="3"/>
        <end position="77"/>
    </location>
</feature>
<keyword evidence="3 9" id="KW-0813">Transport</keyword>
<feature type="transmembrane region" description="Helical" evidence="10">
    <location>
        <begin position="254"/>
        <end position="272"/>
    </location>
</feature>
<dbReference type="InterPro" id="IPR002067">
    <property type="entry name" value="MCP"/>
</dbReference>
<gene>
    <name evidence="11" type="ORF">T265_02036</name>
</gene>
<sequence>MFEYNLKAFLAGATAGLCVDVSLFPIDTIKTRIQSAQHSIQRVPGNQRLFAGLPAVLVGSAPGAAVFFLTYEFVKNEVYSVGMPPICSSVWAACLAEVAACVVRVPCEVLKQRAQNSPHLAMRAIFSRAVNTEGVFGLYRGYLSTVLREIPFSFIQFPIWEHLKLLTIRWNQRHQPQGHPVSGFANPHELHFWQSALCGSLSGAIAGALTTPLDVAKTRIMLAEAHTPLASGNIVTALKTVFRELGLRGLFRGIVPRVSYLALGGAIFLGMYDTSYRLWNRVIHTMPSESP</sequence>
<evidence type="ECO:0000256" key="2">
    <source>
        <dbReference type="ARBA" id="ARBA00006375"/>
    </source>
</evidence>
<dbReference type="OrthoDB" id="276989at2759"/>
<dbReference type="RefSeq" id="XP_009164448.1">
    <property type="nucleotide sequence ID" value="XM_009166184.1"/>
</dbReference>
<feature type="transmembrane region" description="Helical" evidence="10">
    <location>
        <begin position="49"/>
        <end position="71"/>
    </location>
</feature>
<dbReference type="CTD" id="20316224"/>
<feature type="repeat" description="Solcar" evidence="8">
    <location>
        <begin position="84"/>
        <end position="166"/>
    </location>
</feature>
<dbReference type="AlphaFoldDB" id="A0A075A7Z2"/>
<dbReference type="InterPro" id="IPR018108">
    <property type="entry name" value="MCP_transmembrane"/>
</dbReference>
<evidence type="ECO:0000256" key="9">
    <source>
        <dbReference type="RuleBase" id="RU000488"/>
    </source>
</evidence>
<evidence type="ECO:0000256" key="7">
    <source>
        <dbReference type="ARBA" id="ARBA00023136"/>
    </source>
</evidence>
<keyword evidence="4 8" id="KW-0812">Transmembrane</keyword>
<dbReference type="STRING" id="6198.A0A075A7Z2"/>
<dbReference type="PRINTS" id="PR00926">
    <property type="entry name" value="MITOCARRIER"/>
</dbReference>
<accession>A0A075A7Z2</accession>
<keyword evidence="6 10" id="KW-1133">Transmembrane helix</keyword>
<organism evidence="11 12">
    <name type="scientific">Opisthorchis viverrini</name>
    <name type="common">Southeast Asian liver fluke</name>
    <dbReference type="NCBI Taxonomy" id="6198"/>
    <lineage>
        <taxon>Eukaryota</taxon>
        <taxon>Metazoa</taxon>
        <taxon>Spiralia</taxon>
        <taxon>Lophotrochozoa</taxon>
        <taxon>Platyhelminthes</taxon>
        <taxon>Trematoda</taxon>
        <taxon>Digenea</taxon>
        <taxon>Opisthorchiida</taxon>
        <taxon>Opisthorchiata</taxon>
        <taxon>Opisthorchiidae</taxon>
        <taxon>Opisthorchis</taxon>
    </lineage>
</organism>
<dbReference type="EMBL" id="KL596641">
    <property type="protein sequence ID" value="KER31805.1"/>
    <property type="molecule type" value="Genomic_DNA"/>
</dbReference>
<reference evidence="11 12" key="1">
    <citation type="submission" date="2013-11" db="EMBL/GenBank/DDBJ databases">
        <title>Opisthorchis viverrini - life in the bile duct.</title>
        <authorList>
            <person name="Young N.D."/>
            <person name="Nagarajan N."/>
            <person name="Lin S.J."/>
            <person name="Korhonen P.K."/>
            <person name="Jex A.R."/>
            <person name="Hall R.S."/>
            <person name="Safavi-Hemami H."/>
            <person name="Kaewkong W."/>
            <person name="Bertrand D."/>
            <person name="Gao S."/>
            <person name="Seet Q."/>
            <person name="Wongkham S."/>
            <person name="Teh B.T."/>
            <person name="Wongkham C."/>
            <person name="Intapan P.M."/>
            <person name="Maleewong W."/>
            <person name="Yang X."/>
            <person name="Hu M."/>
            <person name="Wang Z."/>
            <person name="Hofmann A."/>
            <person name="Sternberg P.W."/>
            <person name="Tan P."/>
            <person name="Wang J."/>
            <person name="Gasser R.B."/>
        </authorList>
    </citation>
    <scope>NUCLEOTIDE SEQUENCE [LARGE SCALE GENOMIC DNA]</scope>
</reference>
<evidence type="ECO:0000256" key="1">
    <source>
        <dbReference type="ARBA" id="ARBA00004141"/>
    </source>
</evidence>
<dbReference type="Proteomes" id="UP000054324">
    <property type="component" value="Unassembled WGS sequence"/>
</dbReference>
<keyword evidence="5" id="KW-0677">Repeat</keyword>
<evidence type="ECO:0000256" key="8">
    <source>
        <dbReference type="PROSITE-ProRule" id="PRU00282"/>
    </source>
</evidence>
<evidence type="ECO:0000256" key="3">
    <source>
        <dbReference type="ARBA" id="ARBA00022448"/>
    </source>
</evidence>
<protein>
    <recommendedName>
        <fullName evidence="13">Carrier protein PET8 domain protein</fullName>
    </recommendedName>
</protein>
<evidence type="ECO:0000256" key="4">
    <source>
        <dbReference type="ARBA" id="ARBA00022692"/>
    </source>
</evidence>
<name>A0A075A7Z2_OPIVI</name>
<evidence type="ECO:0000256" key="10">
    <source>
        <dbReference type="SAM" id="Phobius"/>
    </source>
</evidence>
<dbReference type="InterPro" id="IPR023395">
    <property type="entry name" value="MCP_dom_sf"/>
</dbReference>
<feature type="transmembrane region" description="Helical" evidence="10">
    <location>
        <begin position="83"/>
        <end position="103"/>
    </location>
</feature>
<dbReference type="PROSITE" id="PS50920">
    <property type="entry name" value="SOLCAR"/>
    <property type="match status" value="3"/>
</dbReference>
<dbReference type="GO" id="GO:0055085">
    <property type="term" value="P:transmembrane transport"/>
    <property type="evidence" value="ECO:0007669"/>
    <property type="project" value="InterPro"/>
</dbReference>
<dbReference type="PANTHER" id="PTHR45667">
    <property type="entry name" value="S-ADENOSYLMETHIONINE MITOCHONDRIAL CARRIER PROTEIN"/>
    <property type="match status" value="1"/>
</dbReference>
<dbReference type="Pfam" id="PF00153">
    <property type="entry name" value="Mito_carr"/>
    <property type="match status" value="3"/>
</dbReference>
<dbReference type="GO" id="GO:0016020">
    <property type="term" value="C:membrane"/>
    <property type="evidence" value="ECO:0007669"/>
    <property type="project" value="UniProtKB-SubCell"/>
</dbReference>
<dbReference type="GeneID" id="20316224"/>
<dbReference type="Gene3D" id="1.50.40.10">
    <property type="entry name" value="Mitochondrial carrier domain"/>
    <property type="match status" value="2"/>
</dbReference>
<proteinExistence type="inferred from homology"/>
<evidence type="ECO:0008006" key="13">
    <source>
        <dbReference type="Google" id="ProtNLM"/>
    </source>
</evidence>
<evidence type="ECO:0000313" key="12">
    <source>
        <dbReference type="Proteomes" id="UP000054324"/>
    </source>
</evidence>
<feature type="repeat" description="Solcar" evidence="8">
    <location>
        <begin position="194"/>
        <end position="278"/>
    </location>
</feature>
<evidence type="ECO:0000256" key="6">
    <source>
        <dbReference type="ARBA" id="ARBA00022989"/>
    </source>
</evidence>
<evidence type="ECO:0000313" key="11">
    <source>
        <dbReference type="EMBL" id="KER31805.1"/>
    </source>
</evidence>
<comment type="subcellular location">
    <subcellularLocation>
        <location evidence="1">Membrane</location>
        <topology evidence="1">Multi-pass membrane protein</topology>
    </subcellularLocation>
</comment>
<dbReference type="SUPFAM" id="SSF103506">
    <property type="entry name" value="Mitochondrial carrier"/>
    <property type="match status" value="1"/>
</dbReference>
<comment type="similarity">
    <text evidence="2 9">Belongs to the mitochondrial carrier (TC 2.A.29) family.</text>
</comment>
<keyword evidence="12" id="KW-1185">Reference proteome</keyword>
<dbReference type="KEGG" id="ovi:T265_02036"/>